<organism evidence="1 2">
    <name type="scientific">Romanomermis culicivorax</name>
    <name type="common">Nematode worm</name>
    <dbReference type="NCBI Taxonomy" id="13658"/>
    <lineage>
        <taxon>Eukaryota</taxon>
        <taxon>Metazoa</taxon>
        <taxon>Ecdysozoa</taxon>
        <taxon>Nematoda</taxon>
        <taxon>Enoplea</taxon>
        <taxon>Dorylaimia</taxon>
        <taxon>Mermithida</taxon>
        <taxon>Mermithoidea</taxon>
        <taxon>Mermithidae</taxon>
        <taxon>Romanomermis</taxon>
    </lineage>
</organism>
<dbReference type="AlphaFoldDB" id="A0A915IN00"/>
<proteinExistence type="predicted"/>
<keyword evidence="1" id="KW-1185">Reference proteome</keyword>
<protein>
    <submittedName>
        <fullName evidence="2">Uncharacterized protein</fullName>
    </submittedName>
</protein>
<reference evidence="2" key="1">
    <citation type="submission" date="2022-11" db="UniProtKB">
        <authorList>
            <consortium name="WormBaseParasite"/>
        </authorList>
    </citation>
    <scope>IDENTIFICATION</scope>
</reference>
<dbReference type="WBParaSite" id="nRc.2.0.1.t15346-RA">
    <property type="protein sequence ID" value="nRc.2.0.1.t15346-RA"/>
    <property type="gene ID" value="nRc.2.0.1.g15346"/>
</dbReference>
<evidence type="ECO:0000313" key="1">
    <source>
        <dbReference type="Proteomes" id="UP000887565"/>
    </source>
</evidence>
<accession>A0A915IN00</accession>
<evidence type="ECO:0000313" key="2">
    <source>
        <dbReference type="WBParaSite" id="nRc.2.0.1.t15346-RA"/>
    </source>
</evidence>
<name>A0A915IN00_ROMCU</name>
<dbReference type="Proteomes" id="UP000887565">
    <property type="component" value="Unplaced"/>
</dbReference>
<sequence>MVRDKDDVTFPATVGIHIPQIPNINFTAGRSDNQTIARQRHRVDALRLRFKNVDVQDTPNSYRRTEESHEEVSRNFDPSGANWTLLIKSAGGLLSLYSLDEETICGSGTAAIFTLKVFLNKIGTKEPRAKTQSTSMDFQETASDDEVNWCKVVPA</sequence>